<dbReference type="AlphaFoldDB" id="A0A1X6X5W3"/>
<proteinExistence type="predicted"/>
<dbReference type="Gene3D" id="3.30.420.40">
    <property type="match status" value="2"/>
</dbReference>
<feature type="domain" description="Gcp-like" evidence="1">
    <location>
        <begin position="28"/>
        <end position="132"/>
    </location>
</feature>
<gene>
    <name evidence="2" type="ORF">FM105_04180</name>
</gene>
<dbReference type="GO" id="GO:0002949">
    <property type="term" value="P:tRNA threonylcarbamoyladenosine modification"/>
    <property type="evidence" value="ECO:0007669"/>
    <property type="project" value="InterPro"/>
</dbReference>
<dbReference type="InterPro" id="IPR000905">
    <property type="entry name" value="Gcp-like_dom"/>
</dbReference>
<dbReference type="NCBIfam" id="TIGR03725">
    <property type="entry name" value="T6A_YeaZ"/>
    <property type="match status" value="1"/>
</dbReference>
<dbReference type="InterPro" id="IPR043129">
    <property type="entry name" value="ATPase_NBD"/>
</dbReference>
<evidence type="ECO:0000313" key="3">
    <source>
        <dbReference type="Proteomes" id="UP000196581"/>
    </source>
</evidence>
<reference evidence="3" key="1">
    <citation type="submission" date="2017-02" db="EMBL/GenBank/DDBJ databases">
        <authorList>
            <person name="Dridi B."/>
        </authorList>
    </citation>
    <scope>NUCLEOTIDE SEQUENCE [LARGE SCALE GENOMIC DNA]</scope>
    <source>
        <strain evidence="3">B Co 03.10</strain>
    </source>
</reference>
<dbReference type="InterPro" id="IPR022496">
    <property type="entry name" value="T6A_TsaB"/>
</dbReference>
<keyword evidence="3" id="KW-1185">Reference proteome</keyword>
<dbReference type="SUPFAM" id="SSF53067">
    <property type="entry name" value="Actin-like ATPase domain"/>
    <property type="match status" value="2"/>
</dbReference>
<dbReference type="EMBL" id="FWFF01000005">
    <property type="protein sequence ID" value="SLM94528.1"/>
    <property type="molecule type" value="Genomic_DNA"/>
</dbReference>
<evidence type="ECO:0000313" key="2">
    <source>
        <dbReference type="EMBL" id="SLM94528.1"/>
    </source>
</evidence>
<dbReference type="Proteomes" id="UP000196581">
    <property type="component" value="Unassembled WGS sequence"/>
</dbReference>
<sequence length="230" mass="23626">MIVVAIDTSAAASVALVDGERLIADRTEFAARRHVEFVGPALAEVLAEGRAEGLVPDAVVVGIGPGPFTGLRAGIAAGIGAALGIGVPVHGVVSHDALALRALADTAATGAATTVTIATDARRREVYATTYSGLDDAGLPVPASGPAALFPADLAECRPARRVGRGFALYRDVLGDPEDEDPNALDPTAAWLARLAHRALSSGRALRGTEPLYLREPDAKPSARRETLLS</sequence>
<protein>
    <submittedName>
        <fullName evidence="2">TsaB protein, required for threonylcarbamoyladenosine (T(6)A) formation in tRNA</fullName>
    </submittedName>
</protein>
<name>A0A1X6X5W3_9MICO</name>
<dbReference type="RefSeq" id="WP_087005213.1">
    <property type="nucleotide sequence ID" value="NZ_FWFF01000005.1"/>
</dbReference>
<dbReference type="Pfam" id="PF00814">
    <property type="entry name" value="TsaD"/>
    <property type="match status" value="1"/>
</dbReference>
<accession>A0A1X6X5W3</accession>
<evidence type="ECO:0000259" key="1">
    <source>
        <dbReference type="Pfam" id="PF00814"/>
    </source>
</evidence>
<organism evidence="2 3">
    <name type="scientific">Brevibacterium yomogidense</name>
    <dbReference type="NCBI Taxonomy" id="946573"/>
    <lineage>
        <taxon>Bacteria</taxon>
        <taxon>Bacillati</taxon>
        <taxon>Actinomycetota</taxon>
        <taxon>Actinomycetes</taxon>
        <taxon>Micrococcales</taxon>
        <taxon>Brevibacteriaceae</taxon>
        <taxon>Brevibacterium</taxon>
    </lineage>
</organism>